<accession>A0A2G5HPA2</accession>
<comment type="caution">
    <text evidence="1">The sequence shown here is derived from an EMBL/GenBank/DDBJ whole genome shotgun (WGS) entry which is preliminary data.</text>
</comment>
<evidence type="ECO:0000313" key="1">
    <source>
        <dbReference type="EMBL" id="PIA94387.1"/>
    </source>
</evidence>
<proteinExistence type="predicted"/>
<protein>
    <submittedName>
        <fullName evidence="1">Uncharacterized protein</fullName>
    </submittedName>
</protein>
<dbReference type="AlphaFoldDB" id="A0A2G5HPA2"/>
<dbReference type="OrthoDB" id="3643156at2759"/>
<dbReference type="EMBL" id="LKMD01000104">
    <property type="protein sequence ID" value="PIA94387.1"/>
    <property type="molecule type" value="Genomic_DNA"/>
</dbReference>
<reference evidence="1 2" key="1">
    <citation type="submission" date="2015-10" db="EMBL/GenBank/DDBJ databases">
        <title>The cercosporin biosynthetic gene cluster was horizontally transferred to several fungal lineages and shown to be expanded in Cercospora beticola based on microsynteny with recipient genomes.</title>
        <authorList>
            <person name="De Jonge R."/>
            <person name="Ebert M.K."/>
            <person name="Suttle J.C."/>
            <person name="Jurick Ii W.M."/>
            <person name="Secor G.A."/>
            <person name="Thomma B.P."/>
            <person name="Van De Peer Y."/>
            <person name="Bolton M.D."/>
        </authorList>
    </citation>
    <scope>NUCLEOTIDE SEQUENCE [LARGE SCALE GENOMIC DNA]</scope>
    <source>
        <strain evidence="1 2">09-40</strain>
    </source>
</reference>
<evidence type="ECO:0000313" key="2">
    <source>
        <dbReference type="Proteomes" id="UP000230605"/>
    </source>
</evidence>
<gene>
    <name evidence="1" type="ORF">CB0940_08477</name>
</gene>
<name>A0A2G5HPA2_CERBT</name>
<organism evidence="1 2">
    <name type="scientific">Cercospora beticola</name>
    <name type="common">Sugarbeet leaf spot fungus</name>
    <dbReference type="NCBI Taxonomy" id="122368"/>
    <lineage>
        <taxon>Eukaryota</taxon>
        <taxon>Fungi</taxon>
        <taxon>Dikarya</taxon>
        <taxon>Ascomycota</taxon>
        <taxon>Pezizomycotina</taxon>
        <taxon>Dothideomycetes</taxon>
        <taxon>Dothideomycetidae</taxon>
        <taxon>Mycosphaerellales</taxon>
        <taxon>Mycosphaerellaceae</taxon>
        <taxon>Cercospora</taxon>
    </lineage>
</organism>
<dbReference type="Proteomes" id="UP000230605">
    <property type="component" value="Chromosome 6"/>
</dbReference>
<sequence length="271" mass="30110">MSHLSNDTQHHVGAEEIDNFSAMFSKLVAASEERTREYVHAATVSYPNIPGLVANNIGTDIMRQAFAKIEAIVPVSYEQVLSSVEGASGDIHASPAVLAGHGLGLCQPCKAEQDCVCERHQKLPKETYLMAAYYAHGIEIVLTEETTSVYHLQSYTYSNYSLGYSSKPSSGRDSEQEAYWDDVREFIGNALLEHPGLRPGMAMLYGDRCTDKEFQAVLRQVLYQVLGEENQPMWLQDGVDPIFAGALGAADLLKRKTYRKLCLDRERKLAL</sequence>